<dbReference type="InterPro" id="IPR036291">
    <property type="entry name" value="NAD(P)-bd_dom_sf"/>
</dbReference>
<proteinExistence type="inferred from homology"/>
<keyword evidence="3" id="KW-1133">Transmembrane helix</keyword>
<accession>A0A226DU40</accession>
<keyword evidence="3" id="KW-0812">Transmembrane</keyword>
<keyword evidence="5" id="KW-1185">Reference proteome</keyword>
<dbReference type="EMBL" id="LNIX01000012">
    <property type="protein sequence ID" value="OXA48231.1"/>
    <property type="molecule type" value="Genomic_DNA"/>
</dbReference>
<comment type="similarity">
    <text evidence="2">Belongs to the short-chain dehydrogenases/reductases (SDR) family.</text>
</comment>
<dbReference type="OrthoDB" id="191139at2759"/>
<dbReference type="AlphaFoldDB" id="A0A226DU40"/>
<comment type="caution">
    <text evidence="4">The sequence shown here is derived from an EMBL/GenBank/DDBJ whole genome shotgun (WGS) entry which is preliminary data.</text>
</comment>
<feature type="transmembrane region" description="Helical" evidence="3">
    <location>
        <begin position="274"/>
        <end position="291"/>
    </location>
</feature>
<dbReference type="PRINTS" id="PR00080">
    <property type="entry name" value="SDRFAMILY"/>
</dbReference>
<evidence type="ECO:0000313" key="5">
    <source>
        <dbReference type="Proteomes" id="UP000198287"/>
    </source>
</evidence>
<evidence type="ECO:0000256" key="3">
    <source>
        <dbReference type="SAM" id="Phobius"/>
    </source>
</evidence>
<dbReference type="Proteomes" id="UP000198287">
    <property type="component" value="Unassembled WGS sequence"/>
</dbReference>
<keyword evidence="3" id="KW-0472">Membrane</keyword>
<dbReference type="Gene3D" id="3.40.50.720">
    <property type="entry name" value="NAD(P)-binding Rossmann-like Domain"/>
    <property type="match status" value="1"/>
</dbReference>
<evidence type="ECO:0000256" key="1">
    <source>
        <dbReference type="ARBA" id="ARBA00023002"/>
    </source>
</evidence>
<dbReference type="SUPFAM" id="SSF51735">
    <property type="entry name" value="NAD(P)-binding Rossmann-fold domains"/>
    <property type="match status" value="1"/>
</dbReference>
<evidence type="ECO:0000313" key="4">
    <source>
        <dbReference type="EMBL" id="OXA48231.1"/>
    </source>
</evidence>
<organism evidence="4 5">
    <name type="scientific">Folsomia candida</name>
    <name type="common">Springtail</name>
    <dbReference type="NCBI Taxonomy" id="158441"/>
    <lineage>
        <taxon>Eukaryota</taxon>
        <taxon>Metazoa</taxon>
        <taxon>Ecdysozoa</taxon>
        <taxon>Arthropoda</taxon>
        <taxon>Hexapoda</taxon>
        <taxon>Collembola</taxon>
        <taxon>Entomobryomorpha</taxon>
        <taxon>Isotomoidea</taxon>
        <taxon>Isotomidae</taxon>
        <taxon>Proisotominae</taxon>
        <taxon>Folsomia</taxon>
    </lineage>
</organism>
<name>A0A226DU40_FOLCA</name>
<dbReference type="PRINTS" id="PR00081">
    <property type="entry name" value="GDHRDH"/>
</dbReference>
<dbReference type="PANTHER" id="PTHR43157:SF31">
    <property type="entry name" value="PHOSPHATIDYLINOSITOL-GLYCAN BIOSYNTHESIS CLASS F PROTEIN"/>
    <property type="match status" value="1"/>
</dbReference>
<sequence>MLSWLWSTLIYLILLPALVLFGVRVLIKKRRGKLDLTNEVDIQGKTVIVTGASDGVGKATAEEFALRGARVIMACRNLQKAEKCVQEIRQRTSNGELIVMELDLSKLSSVRKFASEFLLKYGGASNPAGLSILVNNAGIFNPYGVRKVTEDGFEETFGVNHLAHFLLTNLLLPEIEKAGSTTSNPGRIVTLSSLAHASGQLNFDDLMFHKTPFVDFRLFSKFYANSKLANNLFNLELAKRLRAKKVNVNSYALCPGTVVTNILTEFRNEMPRDLYWLVFHVVGLLFITLSGKTAKEGAETTMYCSLSKYLTHHSGEMYRNCEFWDYSKRPKLSEEDAARLWEISEKLVKLK</sequence>
<dbReference type="Pfam" id="PF00106">
    <property type="entry name" value="adh_short"/>
    <property type="match status" value="1"/>
</dbReference>
<dbReference type="GO" id="GO:0016491">
    <property type="term" value="F:oxidoreductase activity"/>
    <property type="evidence" value="ECO:0007669"/>
    <property type="project" value="UniProtKB-KW"/>
</dbReference>
<keyword evidence="1" id="KW-0560">Oxidoreductase</keyword>
<reference evidence="4 5" key="1">
    <citation type="submission" date="2015-12" db="EMBL/GenBank/DDBJ databases">
        <title>The genome of Folsomia candida.</title>
        <authorList>
            <person name="Faddeeva A."/>
            <person name="Derks M.F."/>
            <person name="Anvar Y."/>
            <person name="Smit S."/>
            <person name="Van Straalen N."/>
            <person name="Roelofs D."/>
        </authorList>
    </citation>
    <scope>NUCLEOTIDE SEQUENCE [LARGE SCALE GENOMIC DNA]</scope>
    <source>
        <strain evidence="4 5">VU population</strain>
        <tissue evidence="4">Whole body</tissue>
    </source>
</reference>
<gene>
    <name evidence="4" type="ORF">Fcan01_17094</name>
</gene>
<feature type="transmembrane region" description="Helical" evidence="3">
    <location>
        <begin position="6"/>
        <end position="27"/>
    </location>
</feature>
<protein>
    <submittedName>
        <fullName evidence="4">Retinol dehydrogenase 12</fullName>
    </submittedName>
</protein>
<dbReference type="InterPro" id="IPR002347">
    <property type="entry name" value="SDR_fam"/>
</dbReference>
<dbReference type="CDD" id="cd05327">
    <property type="entry name" value="retinol-DH_like_SDR_c_like"/>
    <property type="match status" value="1"/>
</dbReference>
<dbReference type="PANTHER" id="PTHR43157">
    <property type="entry name" value="PHOSPHATIDYLINOSITOL-GLYCAN BIOSYNTHESIS CLASS F PROTEIN-RELATED"/>
    <property type="match status" value="1"/>
</dbReference>
<evidence type="ECO:0000256" key="2">
    <source>
        <dbReference type="RuleBase" id="RU000363"/>
    </source>
</evidence>